<name>A0ABU8DRQ2_9ACTN</name>
<organism evidence="3 4">
    <name type="scientific">Klenkia sesuvii</name>
    <dbReference type="NCBI Taxonomy" id="3103137"/>
    <lineage>
        <taxon>Bacteria</taxon>
        <taxon>Bacillati</taxon>
        <taxon>Actinomycetota</taxon>
        <taxon>Actinomycetes</taxon>
        <taxon>Geodermatophilales</taxon>
        <taxon>Geodermatophilaceae</taxon>
        <taxon>Klenkia</taxon>
    </lineage>
</organism>
<dbReference type="Proteomes" id="UP001361570">
    <property type="component" value="Unassembled WGS sequence"/>
</dbReference>
<evidence type="ECO:0000313" key="3">
    <source>
        <dbReference type="EMBL" id="MEI4271537.1"/>
    </source>
</evidence>
<dbReference type="PANTHER" id="PTHR15020:SF50">
    <property type="entry name" value="UPF0659 PROTEIN YMR090W"/>
    <property type="match status" value="1"/>
</dbReference>
<keyword evidence="4" id="KW-1185">Reference proteome</keyword>
<dbReference type="SUPFAM" id="SSF51735">
    <property type="entry name" value="NAD(P)-binding Rossmann-fold domains"/>
    <property type="match status" value="1"/>
</dbReference>
<feature type="domain" description="NAD(P)-binding" evidence="2">
    <location>
        <begin position="13"/>
        <end position="178"/>
    </location>
</feature>
<feature type="compositionally biased region" description="Basic and acidic residues" evidence="1">
    <location>
        <begin position="217"/>
        <end position="231"/>
    </location>
</feature>
<accession>A0ABU8DRQ2</accession>
<dbReference type="Gene3D" id="2.40.370.10">
    <property type="entry name" value="AttH-like domain"/>
    <property type="match status" value="1"/>
</dbReference>
<evidence type="ECO:0000259" key="2">
    <source>
        <dbReference type="Pfam" id="PF13460"/>
    </source>
</evidence>
<dbReference type="EMBL" id="JBAPLU010000005">
    <property type="protein sequence ID" value="MEI4271537.1"/>
    <property type="molecule type" value="Genomic_DNA"/>
</dbReference>
<dbReference type="PANTHER" id="PTHR15020">
    <property type="entry name" value="FLAVIN REDUCTASE-RELATED"/>
    <property type="match status" value="1"/>
</dbReference>
<evidence type="ECO:0000313" key="4">
    <source>
        <dbReference type="Proteomes" id="UP001361570"/>
    </source>
</evidence>
<comment type="caution">
    <text evidence="3">The sequence shown here is derived from an EMBL/GenBank/DDBJ whole genome shotgun (WGS) entry which is preliminary data.</text>
</comment>
<feature type="region of interest" description="Disordered" evidence="1">
    <location>
        <begin position="561"/>
        <end position="592"/>
    </location>
</feature>
<dbReference type="InterPro" id="IPR023374">
    <property type="entry name" value="AttH-like_dom_sf"/>
</dbReference>
<sequence>MGAETTGRLLVLGANGPTGRETVQQAVDRGYEVHALTRHPEDFPITHDRVRVVAGDATDPAVVDAAVAGTDAVVCAIGARFTRRPVEVYSTSAHLLITSMVRHGRRRLVVVTSSGVAPSHSRRGVVQRASYRLTRSTFARTVYDDMVRMETYVRGSGLDWTVVRPPGLTTGPRTRLHRRRGRGQGQLLHPRGPGGDAARPARGRPLPPAGRRRRHTRPDGERPGDVPHRGAEAMTRPQRSTAVEVWQDGRQQVPGDGHAELWHFDGRLDDGTSIAVAFCLVGVDPDDAERWTTVVNVMLTGPDGSNEVHASTGTVPAAAASTARCDLPFGPHRAAGDLTSYGVHVEADDGGLVLDLRYTAVCDPHRPERITLDDGDGGGAFFDHLVVPRCSIAGTITRAGVVREVSGEGYHDHQWFDADPLTTWHRWLLGHVGTDTHTAVVFDLVAAERFGFDRQPLVTVFDTDGHLVLHTADAQCSVEAFTDPSSRKQYPRQASYTARDGATAVRVDVEWETTLVSDDVYARADDAGGGALRSGSRQEFDALGIAPSYARYLARGRIEVTDERGPTRSTGEMVCELNHPGRETPAAPLSTS</sequence>
<dbReference type="Pfam" id="PF13460">
    <property type="entry name" value="NAD_binding_10"/>
    <property type="match status" value="1"/>
</dbReference>
<dbReference type="RefSeq" id="WP_336403674.1">
    <property type="nucleotide sequence ID" value="NZ_JBAPLU010000005.1"/>
</dbReference>
<dbReference type="Gene3D" id="3.40.50.720">
    <property type="entry name" value="NAD(P)-binding Rossmann-like Domain"/>
    <property type="match status" value="1"/>
</dbReference>
<evidence type="ECO:0000256" key="1">
    <source>
        <dbReference type="SAM" id="MobiDB-lite"/>
    </source>
</evidence>
<reference evidence="3 4" key="1">
    <citation type="submission" date="2024-03" db="EMBL/GenBank/DDBJ databases">
        <title>Draft genome sequence of Klenkia sp. LSe6-5.</title>
        <authorList>
            <person name="Duangmal K."/>
            <person name="Chantavorakit T."/>
        </authorList>
    </citation>
    <scope>NUCLEOTIDE SEQUENCE [LARGE SCALE GENOMIC DNA]</scope>
    <source>
        <strain evidence="3 4">LSe6-5</strain>
    </source>
</reference>
<proteinExistence type="predicted"/>
<dbReference type="InterPro" id="IPR016040">
    <property type="entry name" value="NAD(P)-bd_dom"/>
</dbReference>
<dbReference type="InterPro" id="IPR036291">
    <property type="entry name" value="NAD(P)-bd_dom_sf"/>
</dbReference>
<gene>
    <name evidence="3" type="ORF">TEK04_07355</name>
</gene>
<feature type="region of interest" description="Disordered" evidence="1">
    <location>
        <begin position="164"/>
        <end position="240"/>
    </location>
</feature>
<protein>
    <submittedName>
        <fullName evidence="3">NAD(P)H-binding protein</fullName>
    </submittedName>
</protein>
<feature type="compositionally biased region" description="Low complexity" evidence="1">
    <location>
        <begin position="185"/>
        <end position="204"/>
    </location>
</feature>
<dbReference type="SUPFAM" id="SSF159245">
    <property type="entry name" value="AttH-like"/>
    <property type="match status" value="1"/>
</dbReference>